<proteinExistence type="predicted"/>
<gene>
    <name evidence="1" type="ORF">J2Z69_000384</name>
</gene>
<name>A0ABS4JCG1_9BACL</name>
<dbReference type="Pfam" id="PF14069">
    <property type="entry name" value="SpoVIF"/>
    <property type="match status" value="1"/>
</dbReference>
<dbReference type="EMBL" id="JAGGLD010000001">
    <property type="protein sequence ID" value="MBP1999365.1"/>
    <property type="molecule type" value="Genomic_DNA"/>
</dbReference>
<accession>A0ABS4JCG1</accession>
<dbReference type="RefSeq" id="WP_209858663.1">
    <property type="nucleotide sequence ID" value="NZ_JAGGLD010000001.1"/>
</dbReference>
<organism evidence="1 2">
    <name type="scientific">Paenibacillus shirakamiensis</name>
    <dbReference type="NCBI Taxonomy" id="1265935"/>
    <lineage>
        <taxon>Bacteria</taxon>
        <taxon>Bacillati</taxon>
        <taxon>Bacillota</taxon>
        <taxon>Bacilli</taxon>
        <taxon>Bacillales</taxon>
        <taxon>Paenibacillaceae</taxon>
        <taxon>Paenibacillus</taxon>
    </lineage>
</organism>
<dbReference type="InterPro" id="IPR025942">
    <property type="entry name" value="SpoVIF"/>
</dbReference>
<evidence type="ECO:0000313" key="2">
    <source>
        <dbReference type="Proteomes" id="UP001519288"/>
    </source>
</evidence>
<comment type="caution">
    <text evidence="1">The sequence shown here is derived from an EMBL/GenBank/DDBJ whole genome shotgun (WGS) entry which is preliminary data.</text>
</comment>
<evidence type="ECO:0000313" key="1">
    <source>
        <dbReference type="EMBL" id="MBP1999365.1"/>
    </source>
</evidence>
<dbReference type="Proteomes" id="UP001519288">
    <property type="component" value="Unassembled WGS sequence"/>
</dbReference>
<protein>
    <submittedName>
        <fullName evidence="1">Uncharacterized protein YpuA (DUF1002 family)</fullName>
    </submittedName>
</protein>
<reference evidence="1 2" key="1">
    <citation type="submission" date="2021-03" db="EMBL/GenBank/DDBJ databases">
        <title>Genomic Encyclopedia of Type Strains, Phase IV (KMG-IV): sequencing the most valuable type-strain genomes for metagenomic binning, comparative biology and taxonomic classification.</title>
        <authorList>
            <person name="Goeker M."/>
        </authorList>
    </citation>
    <scope>NUCLEOTIDE SEQUENCE [LARGE SCALE GENOMIC DNA]</scope>
    <source>
        <strain evidence="1 2">DSM 26806</strain>
    </source>
</reference>
<sequence length="95" mass="10950">MNYRQFGISEQLVERIKLKLKNKSVKDRVKKLVEGLSKADLQDPSKVQRLVKSSSTILSEKLTGAQEQQLVQFVVAQKIDPKNTLHLLKLWGMFR</sequence>
<keyword evidence="2" id="KW-1185">Reference proteome</keyword>